<reference evidence="2" key="1">
    <citation type="submission" date="2016-10" db="EMBL/GenBank/DDBJ databases">
        <authorList>
            <person name="Varghese N."/>
            <person name="Submissions S."/>
        </authorList>
    </citation>
    <scope>NUCLEOTIDE SEQUENCE [LARGE SCALE GENOMIC DNA]</scope>
    <source>
        <strain evidence="2">LMG 24000</strain>
    </source>
</reference>
<dbReference type="Proteomes" id="UP000198638">
    <property type="component" value="Unassembled WGS sequence"/>
</dbReference>
<gene>
    <name evidence="1" type="ORF">SAMN05192564_101982</name>
</gene>
<dbReference type="EMBL" id="FNRQ01000001">
    <property type="protein sequence ID" value="SEA29628.1"/>
    <property type="molecule type" value="Genomic_DNA"/>
</dbReference>
<keyword evidence="2" id="KW-1185">Reference proteome</keyword>
<sequence length="91" mass="9873">MKTLMIKDLSHTEQLDGSAMRAVRGGYVFPTNNYFNFSPITVDTSKHVYADQSIASLMSVQVSTGDGSAFLNNVTSNVNPSIDAKNTINVK</sequence>
<accession>A0A1H4A1D7</accession>
<evidence type="ECO:0000313" key="2">
    <source>
        <dbReference type="Proteomes" id="UP000198638"/>
    </source>
</evidence>
<name>A0A1H4A1D7_9BURK</name>
<evidence type="ECO:0000313" key="1">
    <source>
        <dbReference type="EMBL" id="SEA29628.1"/>
    </source>
</evidence>
<dbReference type="OrthoDB" id="8966445at2"/>
<protein>
    <submittedName>
        <fullName evidence="1">Uncharacterized protein</fullName>
    </submittedName>
</protein>
<organism evidence="1 2">
    <name type="scientific">Paraburkholderia sartisoli</name>
    <dbReference type="NCBI Taxonomy" id="83784"/>
    <lineage>
        <taxon>Bacteria</taxon>
        <taxon>Pseudomonadati</taxon>
        <taxon>Pseudomonadota</taxon>
        <taxon>Betaproteobacteria</taxon>
        <taxon>Burkholderiales</taxon>
        <taxon>Burkholderiaceae</taxon>
        <taxon>Paraburkholderia</taxon>
    </lineage>
</organism>
<dbReference type="RefSeq" id="WP_090529679.1">
    <property type="nucleotide sequence ID" value="NZ_FNRQ01000001.1"/>
</dbReference>
<proteinExistence type="predicted"/>
<dbReference type="AlphaFoldDB" id="A0A1H4A1D7"/>